<organismHost>
    <name type="scientific">Homo sapiens</name>
    <name type="common">Human</name>
    <dbReference type="NCBI Taxonomy" id="9606"/>
</organismHost>
<organismHost>
    <name type="scientific">Ovis aries</name>
    <name type="common">Sheep</name>
    <dbReference type="NCBI Taxonomy" id="9940"/>
</organismHost>
<reference evidence="2 3" key="1">
    <citation type="submission" date="2010-04" db="EMBL/GenBank/DDBJ databases">
        <title>Novel immune-modulators identified by a rapid, functional screen of the Parapox virus genome.</title>
        <authorList>
            <person name="McGuire M.J."/>
            <person name="Sykes K.F."/>
            <person name="Johnston S.A."/>
        </authorList>
    </citation>
    <scope>NUCLEOTIDE SEQUENCE [LARGE SCALE GENOMIC DNA]</scope>
    <source>
        <strain evidence="2">D1701</strain>
    </source>
</reference>
<evidence type="ECO:0000256" key="1">
    <source>
        <dbReference type="SAM" id="MobiDB-lite"/>
    </source>
</evidence>
<evidence type="ECO:0000313" key="2">
    <source>
        <dbReference type="EMBL" id="ADY76805.1"/>
    </source>
</evidence>
<organismHost>
    <name type="scientific">Capra hircus</name>
    <name type="common">Goat</name>
    <dbReference type="NCBI Taxonomy" id="9925"/>
</organismHost>
<dbReference type="EMBL" id="HM133903">
    <property type="protein sequence ID" value="ADY76805.1"/>
    <property type="molecule type" value="Genomic_DNA"/>
</dbReference>
<organism evidence="2 3">
    <name type="scientific">Orf virus</name>
    <name type="common">ORFV</name>
    <dbReference type="NCBI Taxonomy" id="10258"/>
    <lineage>
        <taxon>Viruses</taxon>
        <taxon>Varidnaviria</taxon>
        <taxon>Bamfordvirae</taxon>
        <taxon>Nucleocytoviricota</taxon>
        <taxon>Pokkesviricetes</taxon>
        <taxon>Chitovirales</taxon>
        <taxon>Poxviridae</taxon>
        <taxon>Chordopoxvirinae</taxon>
        <taxon>Parapoxvirus</taxon>
        <taxon>Parapoxvirus orf</taxon>
    </lineage>
</organism>
<feature type="region of interest" description="Disordered" evidence="1">
    <location>
        <begin position="1"/>
        <end position="92"/>
    </location>
</feature>
<evidence type="ECO:0000313" key="3">
    <source>
        <dbReference type="Proteomes" id="UP000103309"/>
    </source>
</evidence>
<feature type="compositionally biased region" description="Low complexity" evidence="1">
    <location>
        <begin position="51"/>
        <end position="68"/>
    </location>
</feature>
<dbReference type="Proteomes" id="UP000103309">
    <property type="component" value="Segment"/>
</dbReference>
<accession>F1AXJ4</accession>
<name>F1AXJ4_ORFV</name>
<protein>
    <submittedName>
        <fullName evidence="2">PP284</fullName>
    </submittedName>
</protein>
<sequence length="92" mass="9941">MRSGHAEGGSTEQSEKGPPRVETLPPASGKPTAAANTTPADLPCTPRRAGCSARSRCWRWASRSARSSAPRRRSCRPPSWRWGTCARTAPPR</sequence>
<proteinExistence type="predicted"/>